<keyword evidence="9" id="KW-1185">Reference proteome</keyword>
<protein>
    <recommendedName>
        <fullName evidence="2">histidine kinase</fullName>
        <ecNumber evidence="2">2.7.13.3</ecNumber>
    </recommendedName>
</protein>
<evidence type="ECO:0000256" key="4">
    <source>
        <dbReference type="PROSITE-ProRule" id="PRU00169"/>
    </source>
</evidence>
<dbReference type="Gene3D" id="1.10.287.130">
    <property type="match status" value="1"/>
</dbReference>
<dbReference type="InterPro" id="IPR001789">
    <property type="entry name" value="Sig_transdc_resp-reg_receiver"/>
</dbReference>
<dbReference type="InterPro" id="IPR045812">
    <property type="entry name" value="DAHL"/>
</dbReference>
<accession>A0A512DU92</accession>
<dbReference type="SMART" id="SM00387">
    <property type="entry name" value="HATPase_c"/>
    <property type="match status" value="1"/>
</dbReference>
<comment type="caution">
    <text evidence="8">The sequence shown here is derived from an EMBL/GenBank/DDBJ whole genome shotgun (WGS) entry which is preliminary data.</text>
</comment>
<evidence type="ECO:0000256" key="5">
    <source>
        <dbReference type="SAM" id="Phobius"/>
    </source>
</evidence>
<dbReference type="EMBL" id="BJYZ01000019">
    <property type="protein sequence ID" value="GEO40036.1"/>
    <property type="molecule type" value="Genomic_DNA"/>
</dbReference>
<dbReference type="Gene3D" id="3.30.565.10">
    <property type="entry name" value="Histidine kinase-like ATPase, C-terminal domain"/>
    <property type="match status" value="1"/>
</dbReference>
<keyword evidence="8" id="KW-0808">Transferase</keyword>
<sequence length="839" mass="90633">MRTGLTVAAAATLLILLTWIAMRGMSAEVGTSQDALLAIDRLEKAESALHRDVLSARSGLLRNYDPLVREIDEMRGAVTRLRETAGYEPEIASAIDEVMRSVDKTEGLTERFKSRNALLQNSLAYFIVFGERLIKEEQDRNRAAQVSGLAAAILHLTLDSSAPIVADVDARLRAMSLDGAPAGGSPGWDSPASKPLIEHARMLRNLLPETDGILKEMFSSAGGRHQDRVRDLVVARADASESAAEMFRNILYGMSVVLVCLLVYLGVQLQSRARALRLRADFEHVIAGISTRFITSRPDEVRYHIERALEELAAIISADRAYFVIEGDPVQVYQWSGSSDTLPSGWPAGALKLARQSMPEEDGIIHIPRVDHLSRGGNMDLLAAVGLRSWLCIPSFSDECPGAVLGFDALRQGPLARGDGYGMFRSAFDAIASALDRETLSREKQRLEAKLQQARRMETVGALASGVAHNFNNIAGAILGYTEIAQAHVRPESRTAASLDEIRRAGERARDLVDQILTFGRAGADKRERVRVQALIEETVSMFHASLPGLPGEVEVKVREAPQEMVVLADPARLQQVFLNLCNNAAQAMEGTGTIDIDLDVRASKTAFRHGPDELGPGQYMSVLISDAGRGMDEATQERIFEPFFTTRLEGNGLGLATARQIVRELGGAIAVRSAAGKGTRFEILLPCAAPAREPDRDQTGHIPSRPRVTATRYGSGETILILDVERERLLRNEEILAALGYEPVGFTEPGDAADACRSTRMRFDAALVCHPLGIAIEGAAVVHEAAPGLPIILATGSARSVDAPALAAAGVTEVVHCPLVTTELAGALAQCLESRVSP</sequence>
<feature type="domain" description="Histidine kinase" evidence="6">
    <location>
        <begin position="466"/>
        <end position="690"/>
    </location>
</feature>
<dbReference type="NCBIfam" id="NF010411">
    <property type="entry name" value="PRK13837.1"/>
    <property type="match status" value="1"/>
</dbReference>
<comment type="catalytic activity">
    <reaction evidence="1">
        <text>ATP + protein L-histidine = ADP + protein N-phospho-L-histidine.</text>
        <dbReference type="EC" id="2.7.13.3"/>
    </reaction>
</comment>
<name>A0A512DU92_9PROT</name>
<organism evidence="8 9">
    <name type="scientific">Skermanella aerolata</name>
    <dbReference type="NCBI Taxonomy" id="393310"/>
    <lineage>
        <taxon>Bacteria</taxon>
        <taxon>Pseudomonadati</taxon>
        <taxon>Pseudomonadota</taxon>
        <taxon>Alphaproteobacteria</taxon>
        <taxon>Rhodospirillales</taxon>
        <taxon>Azospirillaceae</taxon>
        <taxon>Skermanella</taxon>
    </lineage>
</organism>
<dbReference type="InterPro" id="IPR003594">
    <property type="entry name" value="HATPase_dom"/>
</dbReference>
<dbReference type="InterPro" id="IPR004358">
    <property type="entry name" value="Sig_transdc_His_kin-like_C"/>
</dbReference>
<reference evidence="8 9" key="1">
    <citation type="submission" date="2019-07" db="EMBL/GenBank/DDBJ databases">
        <title>Whole genome shotgun sequence of Skermanella aerolata NBRC 106429.</title>
        <authorList>
            <person name="Hosoyama A."/>
            <person name="Uohara A."/>
            <person name="Ohji S."/>
            <person name="Ichikawa N."/>
        </authorList>
    </citation>
    <scope>NUCLEOTIDE SEQUENCE [LARGE SCALE GENOMIC DNA]</scope>
    <source>
        <strain evidence="8 9">NBRC 106429</strain>
    </source>
</reference>
<feature type="transmembrane region" description="Helical" evidence="5">
    <location>
        <begin position="250"/>
        <end position="269"/>
    </location>
</feature>
<dbReference type="InterPro" id="IPR036890">
    <property type="entry name" value="HATPase_C_sf"/>
</dbReference>
<evidence type="ECO:0000256" key="3">
    <source>
        <dbReference type="ARBA" id="ARBA00022553"/>
    </source>
</evidence>
<dbReference type="SMART" id="SM00388">
    <property type="entry name" value="HisKA"/>
    <property type="match status" value="1"/>
</dbReference>
<dbReference type="InterPro" id="IPR036097">
    <property type="entry name" value="HisK_dim/P_sf"/>
</dbReference>
<dbReference type="Proteomes" id="UP000321523">
    <property type="component" value="Unassembled WGS sequence"/>
</dbReference>
<dbReference type="GO" id="GO:0000155">
    <property type="term" value="F:phosphorelay sensor kinase activity"/>
    <property type="evidence" value="ECO:0007669"/>
    <property type="project" value="InterPro"/>
</dbReference>
<evidence type="ECO:0000313" key="9">
    <source>
        <dbReference type="Proteomes" id="UP000321523"/>
    </source>
</evidence>
<keyword evidence="8" id="KW-0418">Kinase</keyword>
<keyword evidence="5" id="KW-0812">Transmembrane</keyword>
<feature type="domain" description="Response regulatory" evidence="7">
    <location>
        <begin position="719"/>
        <end position="833"/>
    </location>
</feature>
<dbReference type="InterPro" id="IPR003661">
    <property type="entry name" value="HisK_dim/P_dom"/>
</dbReference>
<dbReference type="OrthoDB" id="9796100at2"/>
<comment type="caution">
    <text evidence="4">Lacks conserved residue(s) required for the propagation of feature annotation.</text>
</comment>
<dbReference type="CDD" id="cd00082">
    <property type="entry name" value="HisKA"/>
    <property type="match status" value="1"/>
</dbReference>
<dbReference type="InterPro" id="IPR005467">
    <property type="entry name" value="His_kinase_dom"/>
</dbReference>
<evidence type="ECO:0000256" key="2">
    <source>
        <dbReference type="ARBA" id="ARBA00012438"/>
    </source>
</evidence>
<keyword evidence="5" id="KW-1133">Transmembrane helix</keyword>
<dbReference type="PANTHER" id="PTHR43065">
    <property type="entry name" value="SENSOR HISTIDINE KINASE"/>
    <property type="match status" value="1"/>
</dbReference>
<dbReference type="RefSeq" id="WP_044432968.1">
    <property type="nucleotide sequence ID" value="NZ_BJYZ01000019.1"/>
</dbReference>
<evidence type="ECO:0000313" key="8">
    <source>
        <dbReference type="EMBL" id="GEO40036.1"/>
    </source>
</evidence>
<dbReference type="PROSITE" id="PS50110">
    <property type="entry name" value="RESPONSE_REGULATORY"/>
    <property type="match status" value="1"/>
</dbReference>
<dbReference type="PANTHER" id="PTHR43065:SF42">
    <property type="entry name" value="TWO-COMPONENT SENSOR PPRA"/>
    <property type="match status" value="1"/>
</dbReference>
<dbReference type="SUPFAM" id="SSF47384">
    <property type="entry name" value="Homodimeric domain of signal transducing histidine kinase"/>
    <property type="match status" value="1"/>
</dbReference>
<dbReference type="AlphaFoldDB" id="A0A512DU92"/>
<dbReference type="Pfam" id="PF00512">
    <property type="entry name" value="HisKA"/>
    <property type="match status" value="1"/>
</dbReference>
<keyword evidence="3" id="KW-0597">Phosphoprotein</keyword>
<dbReference type="SUPFAM" id="SSF55874">
    <property type="entry name" value="ATPase domain of HSP90 chaperone/DNA topoisomerase II/histidine kinase"/>
    <property type="match status" value="1"/>
</dbReference>
<dbReference type="InterPro" id="IPR011006">
    <property type="entry name" value="CheY-like_superfamily"/>
</dbReference>
<gene>
    <name evidence="8" type="primary">virA</name>
    <name evidence="8" type="ORF">SAE02_41840</name>
</gene>
<dbReference type="Pfam" id="PF02518">
    <property type="entry name" value="HATPase_c"/>
    <property type="match status" value="1"/>
</dbReference>
<dbReference type="PRINTS" id="PR00344">
    <property type="entry name" value="BCTRLSENSOR"/>
</dbReference>
<evidence type="ECO:0000256" key="1">
    <source>
        <dbReference type="ARBA" id="ARBA00000085"/>
    </source>
</evidence>
<proteinExistence type="predicted"/>
<evidence type="ECO:0000259" key="7">
    <source>
        <dbReference type="PROSITE" id="PS50110"/>
    </source>
</evidence>
<dbReference type="EC" id="2.7.13.3" evidence="2"/>
<keyword evidence="5" id="KW-0472">Membrane</keyword>
<dbReference type="SUPFAM" id="SSF52172">
    <property type="entry name" value="CheY-like"/>
    <property type="match status" value="1"/>
</dbReference>
<dbReference type="Pfam" id="PF19443">
    <property type="entry name" value="DAHL"/>
    <property type="match status" value="1"/>
</dbReference>
<dbReference type="PROSITE" id="PS50109">
    <property type="entry name" value="HIS_KIN"/>
    <property type="match status" value="1"/>
</dbReference>
<evidence type="ECO:0000259" key="6">
    <source>
        <dbReference type="PROSITE" id="PS50109"/>
    </source>
</evidence>